<dbReference type="Proteomes" id="UP000307173">
    <property type="component" value="Unassembled WGS sequence"/>
</dbReference>
<gene>
    <name evidence="1" type="ORF">CANINC_003004</name>
</gene>
<accession>A0A4T0X032</accession>
<dbReference type="OrthoDB" id="3997744at2759"/>
<organism evidence="1 2">
    <name type="scientific">Pichia inconspicua</name>
    <dbReference type="NCBI Taxonomy" id="52247"/>
    <lineage>
        <taxon>Eukaryota</taxon>
        <taxon>Fungi</taxon>
        <taxon>Dikarya</taxon>
        <taxon>Ascomycota</taxon>
        <taxon>Saccharomycotina</taxon>
        <taxon>Pichiomycetes</taxon>
        <taxon>Pichiales</taxon>
        <taxon>Pichiaceae</taxon>
        <taxon>Pichia</taxon>
    </lineage>
</organism>
<comment type="caution">
    <text evidence="1">The sequence shown here is derived from an EMBL/GenBank/DDBJ whole genome shotgun (WGS) entry which is preliminary data.</text>
</comment>
<evidence type="ECO:0000313" key="1">
    <source>
        <dbReference type="EMBL" id="TID24712.1"/>
    </source>
</evidence>
<protein>
    <submittedName>
        <fullName evidence="1">Uncharacterized protein</fullName>
    </submittedName>
</protein>
<reference evidence="1 2" key="1">
    <citation type="journal article" date="2019" name="Front. Genet.">
        <title>Whole-Genome Sequencing of the Opportunistic Yeast Pathogen Candida inconspicua Uncovers Its Hybrid Origin.</title>
        <authorList>
            <person name="Mixao V."/>
            <person name="Hansen A.P."/>
            <person name="Saus E."/>
            <person name="Boekhout T."/>
            <person name="Lass-Florl C."/>
            <person name="Gabaldon T."/>
        </authorList>
    </citation>
    <scope>NUCLEOTIDE SEQUENCE [LARGE SCALE GENOMIC DNA]</scope>
    <source>
        <strain evidence="1 2">CBS 180</strain>
    </source>
</reference>
<name>A0A4T0X032_9ASCO</name>
<keyword evidence="2" id="KW-1185">Reference proteome</keyword>
<dbReference type="AlphaFoldDB" id="A0A4T0X032"/>
<evidence type="ECO:0000313" key="2">
    <source>
        <dbReference type="Proteomes" id="UP000307173"/>
    </source>
</evidence>
<dbReference type="EMBL" id="SELW01000489">
    <property type="protein sequence ID" value="TID24712.1"/>
    <property type="molecule type" value="Genomic_DNA"/>
</dbReference>
<proteinExistence type="predicted"/>
<sequence length="566" mass="66617">MLRLYTNYSYLQRIKIFTQHTVLRVGNQRIHYSSNIQQSHNDKVASNDITYQFLELENQLSIPNLKLERKAQLLLSNPQYLDVFDIDLQPNELKSFFTLLIKYNINFNKIRIMGIGKIMKLLPINTPNGIQLIKNCGILNPKTQDDINNVFINLYNSKMKLLTISLLNQYRRYSDAAHLLSLCDSTLDNNQLIKYKFKLQKFINYNYNITASQIIESNIIHLYLKELSKSNNFPLKQKFEYYLLTVFKVLSLNPIYFTSGNQIMSLNSTFLSLLYHQPGINYTIFYAYFITLYPNAEKTIEKLGLKPDVEIPKINIRSELIQQSLPYLEDFALLYSKYFHETHPSKNHLKKLFRNYLTSVISYQYNEIASISNQHHPFSKFNHDTSVLSTFIDYTFTNQPFALFKPKLISNLIIKFYTSLKISYIDHKKSFISFTHKQQLQNLIEYLLNPKKTEFDLERALILIQLLSNHNIYLHGSTYMKIIEALVKLDFNEYAKSYYVFFANDPMISSQLSHKDVAVYCNRFKWPYPKYSNSMTSPETPEFNENYLSGNLAPEKIITSLNEYIK</sequence>